<organism evidence="2 3">
    <name type="scientific">Lysobacter brunescens</name>
    <dbReference type="NCBI Taxonomy" id="262323"/>
    <lineage>
        <taxon>Bacteria</taxon>
        <taxon>Pseudomonadati</taxon>
        <taxon>Pseudomonadota</taxon>
        <taxon>Gammaproteobacteria</taxon>
        <taxon>Lysobacterales</taxon>
        <taxon>Lysobacteraceae</taxon>
        <taxon>Lysobacter</taxon>
    </lineage>
</organism>
<comment type="caution">
    <text evidence="2">The sequence shown here is derived from an EMBL/GenBank/DDBJ whole genome shotgun (WGS) entry which is preliminary data.</text>
</comment>
<evidence type="ECO:0000313" key="2">
    <source>
        <dbReference type="EMBL" id="MFD0724422.1"/>
    </source>
</evidence>
<feature type="signal peptide" evidence="1">
    <location>
        <begin position="1"/>
        <end position="29"/>
    </location>
</feature>
<dbReference type="Proteomes" id="UP001597110">
    <property type="component" value="Unassembled WGS sequence"/>
</dbReference>
<reference evidence="3" key="1">
    <citation type="journal article" date="2019" name="Int. J. Syst. Evol. Microbiol.">
        <title>The Global Catalogue of Microorganisms (GCM) 10K type strain sequencing project: providing services to taxonomists for standard genome sequencing and annotation.</title>
        <authorList>
            <consortium name="The Broad Institute Genomics Platform"/>
            <consortium name="The Broad Institute Genome Sequencing Center for Infectious Disease"/>
            <person name="Wu L."/>
            <person name="Ma J."/>
        </authorList>
    </citation>
    <scope>NUCLEOTIDE SEQUENCE [LARGE SCALE GENOMIC DNA]</scope>
    <source>
        <strain evidence="3">CCUG 55585</strain>
    </source>
</reference>
<keyword evidence="3" id="KW-1185">Reference proteome</keyword>
<gene>
    <name evidence="2" type="ORF">ACFQ0E_02300</name>
</gene>
<dbReference type="RefSeq" id="WP_386822083.1">
    <property type="nucleotide sequence ID" value="NZ_JBHTIF010000001.1"/>
</dbReference>
<proteinExistence type="predicted"/>
<evidence type="ECO:0000313" key="3">
    <source>
        <dbReference type="Proteomes" id="UP001597110"/>
    </source>
</evidence>
<name>A0ABW2Y9R8_9GAMM</name>
<feature type="chain" id="PRO_5045418481" evidence="1">
    <location>
        <begin position="30"/>
        <end position="137"/>
    </location>
</feature>
<accession>A0ABW2Y9R8</accession>
<evidence type="ECO:0000256" key="1">
    <source>
        <dbReference type="SAM" id="SignalP"/>
    </source>
</evidence>
<dbReference type="EMBL" id="JBHTIF010000001">
    <property type="protein sequence ID" value="MFD0724422.1"/>
    <property type="molecule type" value="Genomic_DNA"/>
</dbReference>
<sequence length="137" mass="16309">MTILARWIAPVALAAALGAGVLIPAPAEARDDLIRVIVDLPDIVFRSGHPYYRHGGYGYNDRLIVERDRRGRPVYYRQVPRGYRHDGPPYGNAYGYHRNRDHRYSRQVCDSRGRCRVEYYDPRYDRRDDRRHWRDRH</sequence>
<keyword evidence="1" id="KW-0732">Signal</keyword>
<protein>
    <submittedName>
        <fullName evidence="2">Uncharacterized protein</fullName>
    </submittedName>
</protein>